<dbReference type="EMBL" id="CP013251">
    <property type="protein sequence ID" value="AMO55505.1"/>
    <property type="molecule type" value="Genomic_DNA"/>
</dbReference>
<dbReference type="PATRIC" id="fig|570277.3.peg.1437"/>
<dbReference type="CDD" id="cd07812">
    <property type="entry name" value="SRPBCC"/>
    <property type="match status" value="1"/>
</dbReference>
<reference evidence="1" key="2">
    <citation type="journal article" date="2016" name="Front. Microbiol.">
        <title>Genomic Insight into the Host-Endosymbiont Relationship of Endozoicomonas montiporae CL-33(T) with its Coral Host.</title>
        <authorList>
            <person name="Ding J.-Y."/>
            <person name="Shiu J.-H."/>
            <person name="Chen W.-M."/>
            <person name="Chiang Y.-R."/>
            <person name="Tang S.-L."/>
        </authorList>
    </citation>
    <scope>NUCLEOTIDE SEQUENCE [LARGE SCALE GENOMIC DNA]</scope>
    <source>
        <strain evidence="1">CL-33</strain>
    </source>
</reference>
<dbReference type="InterPro" id="IPR019587">
    <property type="entry name" value="Polyketide_cyclase/dehydratase"/>
</dbReference>
<dbReference type="Pfam" id="PF10604">
    <property type="entry name" value="Polyketide_cyc2"/>
    <property type="match status" value="1"/>
</dbReference>
<evidence type="ECO:0008006" key="2">
    <source>
        <dbReference type="Google" id="ProtNLM"/>
    </source>
</evidence>
<gene>
    <name evidence="1" type="ORF">EZMO1_1314</name>
</gene>
<protein>
    <recommendedName>
        <fullName evidence="2">Polyketide cyclase / dehydrase and lipid transport</fullName>
    </recommendedName>
</protein>
<dbReference type="InterPro" id="IPR023393">
    <property type="entry name" value="START-like_dom_sf"/>
</dbReference>
<evidence type="ECO:0000313" key="1">
    <source>
        <dbReference type="EMBL" id="AMO55505.1"/>
    </source>
</evidence>
<dbReference type="Proteomes" id="UP000071065">
    <property type="component" value="Chromosome"/>
</dbReference>
<accession>A0A142B9S9</accession>
<organism evidence="1">
    <name type="scientific">Endozoicomonas montiporae CL-33</name>
    <dbReference type="NCBI Taxonomy" id="570277"/>
    <lineage>
        <taxon>Bacteria</taxon>
        <taxon>Pseudomonadati</taxon>
        <taxon>Pseudomonadota</taxon>
        <taxon>Gammaproteobacteria</taxon>
        <taxon>Oceanospirillales</taxon>
        <taxon>Endozoicomonadaceae</taxon>
        <taxon>Endozoicomonas</taxon>
    </lineage>
</organism>
<dbReference type="Gene3D" id="3.30.530.20">
    <property type="match status" value="1"/>
</dbReference>
<reference evidence="1" key="1">
    <citation type="submission" date="2015-11" db="EMBL/GenBank/DDBJ databases">
        <authorList>
            <person name="Zhang Y."/>
            <person name="Guo Z."/>
        </authorList>
    </citation>
    <scope>NUCLEOTIDE SEQUENCE</scope>
    <source>
        <strain evidence="1">CL-33</strain>
    </source>
</reference>
<dbReference type="KEGG" id="emp:EZMO1_1314"/>
<proteinExistence type="predicted"/>
<name>A0A142B9S9_9GAMM</name>
<sequence>MQDYSQAPNYVPDLTGCEMHEGPKQGIGTSRRVFLSNGSHMDETVTQWQELQGFTIRLHKGDQGAPKPFSEASFVYRIEPEGQTTRLTMTMDYTMKGGVIARLMDKAFMNLIIRSTVARIAKNMKGYYETGIPTNKAFKTGSDKNT</sequence>
<dbReference type="AlphaFoldDB" id="A0A142B9S9"/>
<dbReference type="SUPFAM" id="SSF55961">
    <property type="entry name" value="Bet v1-like"/>
    <property type="match status" value="1"/>
</dbReference>
<dbReference type="STRING" id="570277.EZMO1_1314"/>